<dbReference type="InterPro" id="IPR004159">
    <property type="entry name" value="Put_SAM_MeTrfase"/>
</dbReference>
<sequence length="141" mass="16385">MTLKLKRSSEKFKRLMSSSAMEYGSKSLRNFSSYLGSDEEVDESPSVLGENGEDGFIPKSFTIPIKRPKSKNEVWKANIPHTHLATEKSDQNWMIQYAFWRIIHEMSLMKSVNRKLKDEIAKNSILIDYLEFNTETYLPTK</sequence>
<dbReference type="AlphaFoldDB" id="W9S440"/>
<keyword evidence="2 4" id="KW-0808">Transferase</keyword>
<dbReference type="GO" id="GO:0032259">
    <property type="term" value="P:methylation"/>
    <property type="evidence" value="ECO:0007669"/>
    <property type="project" value="UniProtKB-KW"/>
</dbReference>
<evidence type="ECO:0000256" key="1">
    <source>
        <dbReference type="ARBA" id="ARBA00022603"/>
    </source>
</evidence>
<dbReference type="Pfam" id="PF03141">
    <property type="entry name" value="Methyltransf_29"/>
    <property type="match status" value="1"/>
</dbReference>
<evidence type="ECO:0000313" key="4">
    <source>
        <dbReference type="EMBL" id="EXC13930.1"/>
    </source>
</evidence>
<keyword evidence="3" id="KW-0325">Glycoprotein</keyword>
<dbReference type="GO" id="GO:0008168">
    <property type="term" value="F:methyltransferase activity"/>
    <property type="evidence" value="ECO:0007669"/>
    <property type="project" value="UniProtKB-KW"/>
</dbReference>
<dbReference type="STRING" id="981085.W9S440"/>
<name>W9S440_9ROSA</name>
<evidence type="ECO:0000256" key="2">
    <source>
        <dbReference type="ARBA" id="ARBA00022679"/>
    </source>
</evidence>
<gene>
    <name evidence="4" type="ORF">L484_006628</name>
</gene>
<dbReference type="Proteomes" id="UP000030645">
    <property type="component" value="Unassembled WGS sequence"/>
</dbReference>
<proteinExistence type="predicted"/>
<dbReference type="EMBL" id="KE345758">
    <property type="protein sequence ID" value="EXC13930.1"/>
    <property type="molecule type" value="Genomic_DNA"/>
</dbReference>
<keyword evidence="5" id="KW-1185">Reference proteome</keyword>
<reference evidence="5" key="1">
    <citation type="submission" date="2013-01" db="EMBL/GenBank/DDBJ databases">
        <title>Draft Genome Sequence of a Mulberry Tree, Morus notabilis C.K. Schneid.</title>
        <authorList>
            <person name="He N."/>
            <person name="Zhao S."/>
        </authorList>
    </citation>
    <scope>NUCLEOTIDE SEQUENCE</scope>
</reference>
<accession>W9S440</accession>
<organism evidence="4 5">
    <name type="scientific">Morus notabilis</name>
    <dbReference type="NCBI Taxonomy" id="981085"/>
    <lineage>
        <taxon>Eukaryota</taxon>
        <taxon>Viridiplantae</taxon>
        <taxon>Streptophyta</taxon>
        <taxon>Embryophyta</taxon>
        <taxon>Tracheophyta</taxon>
        <taxon>Spermatophyta</taxon>
        <taxon>Magnoliopsida</taxon>
        <taxon>eudicotyledons</taxon>
        <taxon>Gunneridae</taxon>
        <taxon>Pentapetalae</taxon>
        <taxon>rosids</taxon>
        <taxon>fabids</taxon>
        <taxon>Rosales</taxon>
        <taxon>Moraceae</taxon>
        <taxon>Moreae</taxon>
        <taxon>Morus</taxon>
    </lineage>
</organism>
<evidence type="ECO:0000256" key="3">
    <source>
        <dbReference type="ARBA" id="ARBA00023180"/>
    </source>
</evidence>
<protein>
    <submittedName>
        <fullName evidence="4">Putative methyltransferase PMT8</fullName>
    </submittedName>
</protein>
<keyword evidence="1 4" id="KW-0489">Methyltransferase</keyword>
<evidence type="ECO:0000313" key="5">
    <source>
        <dbReference type="Proteomes" id="UP000030645"/>
    </source>
</evidence>